<reference evidence="7 8" key="1">
    <citation type="submission" date="2020-12" db="EMBL/GenBank/DDBJ databases">
        <title>WGS of Thermoactinomyces spp.</title>
        <authorList>
            <person name="Cheng K."/>
        </authorList>
    </citation>
    <scope>NUCLEOTIDE SEQUENCE [LARGE SCALE GENOMIC DNA]</scope>
    <source>
        <strain evidence="8">CICC 10650\ACCC 41061</strain>
    </source>
</reference>
<name>A0ABS0QFB5_THEVU</name>
<proteinExistence type="inferred from homology"/>
<dbReference type="InterPro" id="IPR050739">
    <property type="entry name" value="MFP"/>
</dbReference>
<dbReference type="SUPFAM" id="SSF111369">
    <property type="entry name" value="HlyD-like secretion proteins"/>
    <property type="match status" value="1"/>
</dbReference>
<dbReference type="InterPro" id="IPR058634">
    <property type="entry name" value="AaeA-lik-b-barrel"/>
</dbReference>
<keyword evidence="5" id="KW-0472">Membrane</keyword>
<evidence type="ECO:0000313" key="7">
    <source>
        <dbReference type="EMBL" id="MBH8587969.1"/>
    </source>
</evidence>
<evidence type="ECO:0000313" key="8">
    <source>
        <dbReference type="Proteomes" id="UP000641910"/>
    </source>
</evidence>
<evidence type="ECO:0000256" key="4">
    <source>
        <dbReference type="ARBA" id="ARBA00022989"/>
    </source>
</evidence>
<comment type="subcellular location">
    <subcellularLocation>
        <location evidence="1">Membrane</location>
        <topology evidence="1">Single-pass membrane protein</topology>
    </subcellularLocation>
</comment>
<sequence>MKRAVNNLILVLFVLGMVIGAGYYLTNQSLYVTSEIAQVTAEMVPVYPDQAGVLKEWAVEEGDSVEKGQILGTETLLQSGRPSDEESDAPLTQSITSPYSGVLVKSNAVPGKVVRPGQPVAMVADLSNKYIVAYIDETEIDRVKPGKKVDITVDAFKDRIFKGKVQKIGSTAGDFTNPSASTDSQNENKKVQRVPVQIVFDDQINVNLMPGMNAEVKIQS</sequence>
<feature type="domain" description="p-hydroxybenzoic acid efflux pump subunit AaeA-like beta-barrel" evidence="6">
    <location>
        <begin position="130"/>
        <end position="218"/>
    </location>
</feature>
<dbReference type="Gene3D" id="2.40.50.100">
    <property type="match status" value="1"/>
</dbReference>
<comment type="similarity">
    <text evidence="2">Belongs to the membrane fusion protein (MFP) (TC 8.A.1) family.</text>
</comment>
<evidence type="ECO:0000256" key="2">
    <source>
        <dbReference type="ARBA" id="ARBA00009477"/>
    </source>
</evidence>
<accession>A0ABS0QFB5</accession>
<dbReference type="Proteomes" id="UP000641910">
    <property type="component" value="Unassembled WGS sequence"/>
</dbReference>
<keyword evidence="3" id="KW-0812">Transmembrane</keyword>
<dbReference type="PANTHER" id="PTHR30386:SF26">
    <property type="entry name" value="TRANSPORT PROTEIN COMB"/>
    <property type="match status" value="1"/>
</dbReference>
<evidence type="ECO:0000256" key="5">
    <source>
        <dbReference type="ARBA" id="ARBA00023136"/>
    </source>
</evidence>
<organism evidence="7 8">
    <name type="scientific">Thermoactinomyces vulgaris</name>
    <dbReference type="NCBI Taxonomy" id="2026"/>
    <lineage>
        <taxon>Bacteria</taxon>
        <taxon>Bacillati</taxon>
        <taxon>Bacillota</taxon>
        <taxon>Bacilli</taxon>
        <taxon>Bacillales</taxon>
        <taxon>Thermoactinomycetaceae</taxon>
        <taxon>Thermoactinomyces</taxon>
    </lineage>
</organism>
<comment type="caution">
    <text evidence="7">The sequence shown here is derived from an EMBL/GenBank/DDBJ whole genome shotgun (WGS) entry which is preliminary data.</text>
</comment>
<dbReference type="EMBL" id="JAECVU010000002">
    <property type="protein sequence ID" value="MBH8587969.1"/>
    <property type="molecule type" value="Genomic_DNA"/>
</dbReference>
<dbReference type="PANTHER" id="PTHR30386">
    <property type="entry name" value="MEMBRANE FUSION SUBUNIT OF EMRAB-TOLC MULTIDRUG EFFLUX PUMP"/>
    <property type="match status" value="1"/>
</dbReference>
<evidence type="ECO:0000259" key="6">
    <source>
        <dbReference type="Pfam" id="PF25963"/>
    </source>
</evidence>
<evidence type="ECO:0000256" key="3">
    <source>
        <dbReference type="ARBA" id="ARBA00022692"/>
    </source>
</evidence>
<protein>
    <submittedName>
        <fullName evidence="7">HlyD family efflux transporter periplasmic adaptor subunit</fullName>
    </submittedName>
</protein>
<keyword evidence="8" id="KW-1185">Reference proteome</keyword>
<dbReference type="Gene3D" id="2.40.30.170">
    <property type="match status" value="1"/>
</dbReference>
<dbReference type="RefSeq" id="WP_037996529.1">
    <property type="nucleotide sequence ID" value="NZ_CP039710.1"/>
</dbReference>
<dbReference type="Pfam" id="PF25963">
    <property type="entry name" value="Beta-barrel_AAEA"/>
    <property type="match status" value="1"/>
</dbReference>
<gene>
    <name evidence="7" type="ORF">I8U22_03925</name>
</gene>
<evidence type="ECO:0000256" key="1">
    <source>
        <dbReference type="ARBA" id="ARBA00004167"/>
    </source>
</evidence>
<keyword evidence="4" id="KW-1133">Transmembrane helix</keyword>